<keyword evidence="2" id="KW-0677">Repeat</keyword>
<dbReference type="OrthoDB" id="410307at2759"/>
<evidence type="ECO:0000259" key="7">
    <source>
        <dbReference type="PROSITE" id="PS50103"/>
    </source>
</evidence>
<dbReference type="EMBL" id="KB445560">
    <property type="protein sequence ID" value="EMC93583.1"/>
    <property type="molecule type" value="Genomic_DNA"/>
</dbReference>
<dbReference type="Gene3D" id="6.10.250.3220">
    <property type="match status" value="1"/>
</dbReference>
<dbReference type="PROSITE" id="PS50103">
    <property type="entry name" value="ZF_C3H1"/>
    <property type="match status" value="4"/>
</dbReference>
<accession>M2MQ46</accession>
<dbReference type="Pfam" id="PF00642">
    <property type="entry name" value="zf-CCCH"/>
    <property type="match status" value="1"/>
</dbReference>
<sequence length="421" mass="46743">MSENAEIQAKIDAVTGKINLHKQQQQQSPQHGYSQRYSPQPYQGYGRWTPYGRGGRHGYIPPVRNRTLILNGKSPSPAKEPMGFTETTGTPSPAALVSISSTNRTVMTKETYQREQQQRGEDEEQKRAAKRRKRSVIEQSRILRHLDSSTDYIGREMVIDGLRFQLNAQGSKLTRVSDPGSSAKETPRRTKIAGVDFHRTKNGNLIRASALADPARPAPLRPQCENFTKHGTCPYGPICRFTHDPNKVAICKDFLKAGTCALGDSCDMSHEMTYHRVPACQYFLRGNCTNDACRYPHVFVSPAAPVCRAFATLGFCVKGPDCDKRHVHECPDYANNGFCANRENGKCLLPHPDRASILRKAAERQAKISVDAESDISSEAGGDHDNGEMQDVDSDAEDVFMTGSDENSHELTQQQDFVSLA</sequence>
<feature type="compositionally biased region" description="Acidic residues" evidence="6">
    <location>
        <begin position="388"/>
        <end position="398"/>
    </location>
</feature>
<dbReference type="STRING" id="717646.M2MQ46"/>
<dbReference type="HOGENOM" id="CLU_048898_0_0_1"/>
<evidence type="ECO:0000256" key="5">
    <source>
        <dbReference type="PROSITE-ProRule" id="PRU00723"/>
    </source>
</evidence>
<dbReference type="PANTHER" id="PTHR46156">
    <property type="entry name" value="CCCH ZINGC FINGER"/>
    <property type="match status" value="1"/>
</dbReference>
<name>M2MQ46_BAUPA</name>
<gene>
    <name evidence="8" type="ORF">BAUCODRAFT_133464</name>
</gene>
<dbReference type="eggNOG" id="KOG1492">
    <property type="taxonomic scope" value="Eukaryota"/>
</dbReference>
<dbReference type="Proteomes" id="UP000011761">
    <property type="component" value="Unassembled WGS sequence"/>
</dbReference>
<dbReference type="PANTHER" id="PTHR46156:SF1">
    <property type="entry name" value="ZINC FINGER CCCH DOMAIN-CONTAINING PROTEIN 3"/>
    <property type="match status" value="1"/>
</dbReference>
<keyword evidence="9" id="KW-1185">Reference proteome</keyword>
<dbReference type="SMART" id="SM00356">
    <property type="entry name" value="ZnF_C3H1"/>
    <property type="match status" value="4"/>
</dbReference>
<feature type="region of interest" description="Disordered" evidence="6">
    <location>
        <begin position="74"/>
        <end position="95"/>
    </location>
</feature>
<feature type="region of interest" description="Disordered" evidence="6">
    <location>
        <begin position="368"/>
        <end position="421"/>
    </location>
</feature>
<feature type="compositionally biased region" description="Basic and acidic residues" evidence="6">
    <location>
        <begin position="111"/>
        <end position="127"/>
    </location>
</feature>
<dbReference type="FunFam" id="4.10.1000.10:FF:000035">
    <property type="entry name" value="CCCH zinc finger protein, variant"/>
    <property type="match status" value="1"/>
</dbReference>
<feature type="zinc finger region" description="C3H1-type" evidence="5">
    <location>
        <begin position="301"/>
        <end position="329"/>
    </location>
</feature>
<feature type="zinc finger region" description="C3H1-type" evidence="5">
    <location>
        <begin position="274"/>
        <end position="300"/>
    </location>
</feature>
<evidence type="ECO:0000256" key="4">
    <source>
        <dbReference type="ARBA" id="ARBA00022833"/>
    </source>
</evidence>
<feature type="compositionally biased region" description="Polar residues" evidence="6">
    <location>
        <begin position="28"/>
        <end position="41"/>
    </location>
</feature>
<dbReference type="GO" id="GO:0005634">
    <property type="term" value="C:nucleus"/>
    <property type="evidence" value="ECO:0007669"/>
    <property type="project" value="TreeGrafter"/>
</dbReference>
<evidence type="ECO:0000256" key="1">
    <source>
        <dbReference type="ARBA" id="ARBA00022723"/>
    </source>
</evidence>
<proteinExistence type="predicted"/>
<reference evidence="8 9" key="1">
    <citation type="journal article" date="2012" name="PLoS Pathog.">
        <title>Diverse lifestyles and strategies of plant pathogenesis encoded in the genomes of eighteen Dothideomycetes fungi.</title>
        <authorList>
            <person name="Ohm R.A."/>
            <person name="Feau N."/>
            <person name="Henrissat B."/>
            <person name="Schoch C.L."/>
            <person name="Horwitz B.A."/>
            <person name="Barry K.W."/>
            <person name="Condon B.J."/>
            <person name="Copeland A.C."/>
            <person name="Dhillon B."/>
            <person name="Glaser F."/>
            <person name="Hesse C.N."/>
            <person name="Kosti I."/>
            <person name="LaButti K."/>
            <person name="Lindquist E.A."/>
            <person name="Lucas S."/>
            <person name="Salamov A.A."/>
            <person name="Bradshaw R.E."/>
            <person name="Ciuffetti L."/>
            <person name="Hamelin R.C."/>
            <person name="Kema G.H.J."/>
            <person name="Lawrence C."/>
            <person name="Scott J.A."/>
            <person name="Spatafora J.W."/>
            <person name="Turgeon B.G."/>
            <person name="de Wit P.J.G.M."/>
            <person name="Zhong S."/>
            <person name="Goodwin S.B."/>
            <person name="Grigoriev I.V."/>
        </authorList>
    </citation>
    <scope>NUCLEOTIDE SEQUENCE [LARGE SCALE GENOMIC DNA]</scope>
    <source>
        <strain evidence="8 9">UAMH 10762</strain>
    </source>
</reference>
<dbReference type="InterPro" id="IPR036855">
    <property type="entry name" value="Znf_CCCH_sf"/>
</dbReference>
<keyword evidence="1 5" id="KW-0479">Metal-binding</keyword>
<feature type="domain" description="C3H1-type" evidence="7">
    <location>
        <begin position="245"/>
        <end position="273"/>
    </location>
</feature>
<evidence type="ECO:0000256" key="3">
    <source>
        <dbReference type="ARBA" id="ARBA00022771"/>
    </source>
</evidence>
<keyword evidence="3 5" id="KW-0863">Zinc-finger</keyword>
<keyword evidence="4 5" id="KW-0862">Zinc</keyword>
<feature type="region of interest" description="Disordered" evidence="6">
    <location>
        <begin position="17"/>
        <end position="45"/>
    </location>
</feature>
<evidence type="ECO:0000313" key="9">
    <source>
        <dbReference type="Proteomes" id="UP000011761"/>
    </source>
</evidence>
<evidence type="ECO:0000256" key="2">
    <source>
        <dbReference type="ARBA" id="ARBA00022737"/>
    </source>
</evidence>
<dbReference type="KEGG" id="bcom:BAUCODRAFT_133464"/>
<feature type="compositionally biased region" description="Polar residues" evidence="6">
    <location>
        <begin position="410"/>
        <end position="421"/>
    </location>
</feature>
<dbReference type="InterPro" id="IPR000571">
    <property type="entry name" value="Znf_CCCH"/>
</dbReference>
<dbReference type="Gene3D" id="4.10.1000.10">
    <property type="entry name" value="Zinc finger, CCCH-type"/>
    <property type="match status" value="2"/>
</dbReference>
<feature type="zinc finger region" description="C3H1-type" evidence="5">
    <location>
        <begin position="218"/>
        <end position="244"/>
    </location>
</feature>
<feature type="domain" description="C3H1-type" evidence="7">
    <location>
        <begin position="301"/>
        <end position="329"/>
    </location>
</feature>
<protein>
    <recommendedName>
        <fullName evidence="7">C3H1-type domain-containing protein</fullName>
    </recommendedName>
</protein>
<dbReference type="GO" id="GO:0008270">
    <property type="term" value="F:zinc ion binding"/>
    <property type="evidence" value="ECO:0007669"/>
    <property type="project" value="UniProtKB-KW"/>
</dbReference>
<dbReference type="RefSeq" id="XP_007679667.1">
    <property type="nucleotide sequence ID" value="XM_007681477.1"/>
</dbReference>
<dbReference type="AlphaFoldDB" id="M2MQ46"/>
<dbReference type="GeneID" id="19108265"/>
<feature type="zinc finger region" description="C3H1-type" evidence="5">
    <location>
        <begin position="245"/>
        <end position="273"/>
    </location>
</feature>
<dbReference type="FunFam" id="4.10.1000.10:FF:000022">
    <property type="entry name" value="Zinc finger CCCH domain-containing protein 7"/>
    <property type="match status" value="1"/>
</dbReference>
<organism evidence="8 9">
    <name type="scientific">Baudoinia panamericana (strain UAMH 10762)</name>
    <name type="common">Angels' share fungus</name>
    <name type="synonym">Baudoinia compniacensis (strain UAMH 10762)</name>
    <dbReference type="NCBI Taxonomy" id="717646"/>
    <lineage>
        <taxon>Eukaryota</taxon>
        <taxon>Fungi</taxon>
        <taxon>Dikarya</taxon>
        <taxon>Ascomycota</taxon>
        <taxon>Pezizomycotina</taxon>
        <taxon>Dothideomycetes</taxon>
        <taxon>Dothideomycetidae</taxon>
        <taxon>Mycosphaerellales</taxon>
        <taxon>Teratosphaeriaceae</taxon>
        <taxon>Baudoinia</taxon>
    </lineage>
</organism>
<feature type="domain" description="C3H1-type" evidence="7">
    <location>
        <begin position="218"/>
        <end position="244"/>
    </location>
</feature>
<dbReference type="SUPFAM" id="SSF90229">
    <property type="entry name" value="CCCH zinc finger"/>
    <property type="match status" value="3"/>
</dbReference>
<evidence type="ECO:0000313" key="8">
    <source>
        <dbReference type="EMBL" id="EMC93583.1"/>
    </source>
</evidence>
<dbReference type="OMA" id="CKRFTST"/>
<evidence type="ECO:0000256" key="6">
    <source>
        <dbReference type="SAM" id="MobiDB-lite"/>
    </source>
</evidence>
<feature type="domain" description="C3H1-type" evidence="7">
    <location>
        <begin position="274"/>
        <end position="300"/>
    </location>
</feature>
<feature type="region of interest" description="Disordered" evidence="6">
    <location>
        <begin position="110"/>
        <end position="134"/>
    </location>
</feature>